<dbReference type="Pfam" id="PF03180">
    <property type="entry name" value="Lipoprotein_9"/>
    <property type="match status" value="1"/>
</dbReference>
<dbReference type="PANTHER" id="PTHR30429">
    <property type="entry name" value="D-METHIONINE-BINDING LIPOPROTEIN METQ"/>
    <property type="match status" value="1"/>
</dbReference>
<accession>A0ABY9KW96</accession>
<evidence type="ECO:0000313" key="8">
    <source>
        <dbReference type="EMBL" id="WLV23898.1"/>
    </source>
</evidence>
<keyword evidence="2 7" id="KW-0732">Signal</keyword>
<dbReference type="Proteomes" id="UP001180087">
    <property type="component" value="Chromosome"/>
</dbReference>
<comment type="subcellular location">
    <subcellularLocation>
        <location evidence="1">Membrane</location>
        <topology evidence="1">Lipid-anchor</topology>
    </subcellularLocation>
</comment>
<sequence>MKKLYALLAALLVLTLAACGTSGDSDKKDEKKDKVIKIGASSTPHAEILKKAEPLLEKKGIKLDIKEYQDYVFPNDDLADGKLDANFFQHIPYLEDTVEKTGYDITSIGGIHIEPMGVYSKNIKSVKDIKDGTEVVLSRSVADHGRVLGLFESQGLIKLKDGVKKQKATVKDIVENKKKLKFSADVDAASLPEVYEKEGDTLVAINTNYAIQAGLKPTKDALFIEGSESPYVNVIAVQKKDKDNKDLKELVNVLHSKEIQDFIKEKYNGAVVPVDGK</sequence>
<feature type="chain" id="PRO_5045230113" description="Lipoprotein" evidence="7">
    <location>
        <begin position="19"/>
        <end position="277"/>
    </location>
</feature>
<dbReference type="PANTHER" id="PTHR30429:SF0">
    <property type="entry name" value="METHIONINE-BINDING LIPOPROTEIN METQ"/>
    <property type="match status" value="1"/>
</dbReference>
<dbReference type="PIRSF" id="PIRSF002854">
    <property type="entry name" value="MetQ"/>
    <property type="match status" value="1"/>
</dbReference>
<evidence type="ECO:0000256" key="2">
    <source>
        <dbReference type="ARBA" id="ARBA00022729"/>
    </source>
</evidence>
<organism evidence="8 9">
    <name type="scientific">Aciduricibacillus chroicocephali</name>
    <dbReference type="NCBI Taxonomy" id="3054939"/>
    <lineage>
        <taxon>Bacteria</taxon>
        <taxon>Bacillati</taxon>
        <taxon>Bacillota</taxon>
        <taxon>Bacilli</taxon>
        <taxon>Bacillales</taxon>
        <taxon>Bacillaceae</taxon>
        <taxon>Aciduricibacillus</taxon>
    </lineage>
</organism>
<evidence type="ECO:0000256" key="1">
    <source>
        <dbReference type="ARBA" id="ARBA00004635"/>
    </source>
</evidence>
<keyword evidence="4" id="KW-0564">Palmitate</keyword>
<protein>
    <recommendedName>
        <fullName evidence="6">Lipoprotein</fullName>
    </recommendedName>
</protein>
<name>A0ABY9KW96_9BACI</name>
<dbReference type="EMBL" id="CP129113">
    <property type="protein sequence ID" value="WLV23898.1"/>
    <property type="molecule type" value="Genomic_DNA"/>
</dbReference>
<evidence type="ECO:0000256" key="6">
    <source>
        <dbReference type="PIRNR" id="PIRNR002854"/>
    </source>
</evidence>
<evidence type="ECO:0000313" key="9">
    <source>
        <dbReference type="Proteomes" id="UP001180087"/>
    </source>
</evidence>
<comment type="similarity">
    <text evidence="6">Belongs to the nlpA lipoprotein family.</text>
</comment>
<dbReference type="SUPFAM" id="SSF53850">
    <property type="entry name" value="Periplasmic binding protein-like II"/>
    <property type="match status" value="1"/>
</dbReference>
<gene>
    <name evidence="8" type="ORF">QR721_09655</name>
</gene>
<keyword evidence="9" id="KW-1185">Reference proteome</keyword>
<evidence type="ECO:0000256" key="4">
    <source>
        <dbReference type="ARBA" id="ARBA00023139"/>
    </source>
</evidence>
<reference evidence="8" key="1">
    <citation type="submission" date="2023-06" db="EMBL/GenBank/DDBJ databases">
        <title>A Treasure from Seagulls: Isolation and Description of Aciduricobacillus qingdaonensis gen. nov., sp. nov., a Rare Obligately Uric Acid-utilizing Member in the Family Bacillaceae.</title>
        <authorList>
            <person name="Liu W."/>
            <person name="Wang B."/>
        </authorList>
    </citation>
    <scope>NUCLEOTIDE SEQUENCE</scope>
    <source>
        <strain evidence="8">44XB</strain>
    </source>
</reference>
<dbReference type="InterPro" id="IPR004872">
    <property type="entry name" value="Lipoprotein_NlpA"/>
</dbReference>
<evidence type="ECO:0000256" key="3">
    <source>
        <dbReference type="ARBA" id="ARBA00023136"/>
    </source>
</evidence>
<dbReference type="RefSeq" id="WP_348026378.1">
    <property type="nucleotide sequence ID" value="NZ_CP129113.1"/>
</dbReference>
<keyword evidence="5 6" id="KW-0449">Lipoprotein</keyword>
<evidence type="ECO:0000256" key="5">
    <source>
        <dbReference type="ARBA" id="ARBA00023288"/>
    </source>
</evidence>
<evidence type="ECO:0000256" key="7">
    <source>
        <dbReference type="SAM" id="SignalP"/>
    </source>
</evidence>
<feature type="signal peptide" evidence="7">
    <location>
        <begin position="1"/>
        <end position="18"/>
    </location>
</feature>
<dbReference type="Gene3D" id="3.40.190.10">
    <property type="entry name" value="Periplasmic binding protein-like II"/>
    <property type="match status" value="2"/>
</dbReference>
<dbReference type="PROSITE" id="PS51257">
    <property type="entry name" value="PROKAR_LIPOPROTEIN"/>
    <property type="match status" value="1"/>
</dbReference>
<proteinExistence type="inferred from homology"/>
<keyword evidence="3" id="KW-0472">Membrane</keyword>